<proteinExistence type="predicted"/>
<protein>
    <recommendedName>
        <fullName evidence="1">Siphovirus-type tail component C-terminal domain-containing protein</fullName>
    </recommendedName>
</protein>
<evidence type="ECO:0000313" key="3">
    <source>
        <dbReference type="Proteomes" id="UP000192726"/>
    </source>
</evidence>
<dbReference type="EMBL" id="CP020569">
    <property type="protein sequence ID" value="ARF56005.1"/>
    <property type="molecule type" value="Genomic_DNA"/>
</dbReference>
<gene>
    <name evidence="2" type="ORF">B1H19_19050</name>
</gene>
<dbReference type="STRING" id="553510.B1H19_19050"/>
<dbReference type="AlphaFoldDB" id="A0A1V0TSR9"/>
<dbReference type="Proteomes" id="UP000192726">
    <property type="component" value="Chromosome"/>
</dbReference>
<keyword evidence="3" id="KW-1185">Reference proteome</keyword>
<dbReference type="KEGG" id="sgv:B1H19_19050"/>
<dbReference type="RefSeq" id="WP_083105860.1">
    <property type="nucleotide sequence ID" value="NZ_CP020569.1"/>
</dbReference>
<evidence type="ECO:0000313" key="2">
    <source>
        <dbReference type="EMBL" id="ARF56005.1"/>
    </source>
</evidence>
<sequence>MDRTTIDVAGMAEGMVPGQIRYGELLLGAGTPYQWRKLKGWETLPPQDSGNVPRSGDHGAHLGRLLAQTRTIGLDEVIVRAEAYRFGAVVEALNDGTPLAIDEQPLLVHLDDRGPLLAWARVTNRDVPVEPAYAIGTVTGAALEWEATDPRRYTPAVQHAETGLPEPCLPWHTHPDTGRPRGVPASTGNVTAYNLGKAPTHPVVIFRGPVDTPALINRTTGRRLEYRVALEPGEQLTVDTFAGTATLPDGESLLTDASLASWPEQTFTLDPGDNELEFRAAPSVPADPRAAVALRWRSAHW</sequence>
<organism evidence="2 3">
    <name type="scientific">Streptomyces gilvosporeus</name>
    <dbReference type="NCBI Taxonomy" id="553510"/>
    <lineage>
        <taxon>Bacteria</taxon>
        <taxon>Bacillati</taxon>
        <taxon>Actinomycetota</taxon>
        <taxon>Actinomycetes</taxon>
        <taxon>Kitasatosporales</taxon>
        <taxon>Streptomycetaceae</taxon>
        <taxon>Streptomyces</taxon>
    </lineage>
</organism>
<accession>A0A1V0TSR9</accession>
<reference evidence="2 3" key="1">
    <citation type="submission" date="2017-04" db="EMBL/GenBank/DDBJ databases">
        <title>Complete Genome Sequence of Streptomyces gilvosporeus F607, a Capable Producer of Natamycin.</title>
        <authorList>
            <person name="Zong G."/>
            <person name="Zhong C."/>
            <person name="Fu J."/>
            <person name="Qin R."/>
            <person name="Cao G."/>
        </authorList>
    </citation>
    <scope>NUCLEOTIDE SEQUENCE [LARGE SCALE GENOMIC DNA]</scope>
    <source>
        <strain evidence="2 3">F607</strain>
    </source>
</reference>
<feature type="domain" description="Siphovirus-type tail component C-terminal" evidence="1">
    <location>
        <begin position="196"/>
        <end position="280"/>
    </location>
</feature>
<dbReference type="InterPro" id="IPR054738">
    <property type="entry name" value="Siphovirus-type_tail_C"/>
</dbReference>
<dbReference type="Pfam" id="PF22768">
    <property type="entry name" value="SPP1_Dit"/>
    <property type="match status" value="1"/>
</dbReference>
<name>A0A1V0TSR9_9ACTN</name>
<evidence type="ECO:0000259" key="1">
    <source>
        <dbReference type="Pfam" id="PF22768"/>
    </source>
</evidence>